<dbReference type="InterPro" id="IPR051167">
    <property type="entry name" value="Prolyl_oligopep/macrocyclase"/>
</dbReference>
<dbReference type="PANTHER" id="PTHR42881">
    <property type="entry name" value="PROLYL ENDOPEPTIDASE"/>
    <property type="match status" value="1"/>
</dbReference>
<feature type="domain" description="Peptidase S9 prolyl oligopeptidase catalytic" evidence="8">
    <location>
        <begin position="506"/>
        <end position="692"/>
    </location>
</feature>
<feature type="domain" description="Peptidase S9A N-terminal" evidence="9">
    <location>
        <begin position="34"/>
        <end position="443"/>
    </location>
</feature>
<evidence type="ECO:0000256" key="1">
    <source>
        <dbReference type="ARBA" id="ARBA00001070"/>
    </source>
</evidence>
<dbReference type="Pfam" id="PF00326">
    <property type="entry name" value="Peptidase_S9"/>
    <property type="match status" value="1"/>
</dbReference>
<gene>
    <name evidence="10" type="ORF">D915_004611</name>
</gene>
<dbReference type="InterPro" id="IPR023302">
    <property type="entry name" value="Pept_S9A_N"/>
</dbReference>
<dbReference type="Gene3D" id="3.40.50.1820">
    <property type="entry name" value="alpha/beta hydrolase"/>
    <property type="match status" value="1"/>
</dbReference>
<organism evidence="10 11">
    <name type="scientific">Fasciola hepatica</name>
    <name type="common">Liver fluke</name>
    <dbReference type="NCBI Taxonomy" id="6192"/>
    <lineage>
        <taxon>Eukaryota</taxon>
        <taxon>Metazoa</taxon>
        <taxon>Spiralia</taxon>
        <taxon>Lophotrochozoa</taxon>
        <taxon>Platyhelminthes</taxon>
        <taxon>Trematoda</taxon>
        <taxon>Digenea</taxon>
        <taxon>Plagiorchiida</taxon>
        <taxon>Echinostomata</taxon>
        <taxon>Echinostomatoidea</taxon>
        <taxon>Fasciolidae</taxon>
        <taxon>Fasciola</taxon>
    </lineage>
</organism>
<reference evidence="10" key="1">
    <citation type="submission" date="2019-03" db="EMBL/GenBank/DDBJ databases">
        <title>Improved annotation for the trematode Fasciola hepatica.</title>
        <authorList>
            <person name="Choi Y.-J."/>
            <person name="Martin J."/>
            <person name="Mitreva M."/>
        </authorList>
    </citation>
    <scope>NUCLEOTIDE SEQUENCE [LARGE SCALE GENOMIC DNA]</scope>
</reference>
<name>A0A4E0RER5_FASHE</name>
<dbReference type="InterPro" id="IPR029058">
    <property type="entry name" value="AB_hydrolase_fold"/>
</dbReference>
<dbReference type="SUPFAM" id="SSF50993">
    <property type="entry name" value="Peptidase/esterase 'gauge' domain"/>
    <property type="match status" value="1"/>
</dbReference>
<dbReference type="GO" id="GO:0006508">
    <property type="term" value="P:proteolysis"/>
    <property type="evidence" value="ECO:0007669"/>
    <property type="project" value="UniProtKB-KW"/>
</dbReference>
<keyword evidence="11" id="KW-1185">Reference proteome</keyword>
<dbReference type="InterPro" id="IPR002470">
    <property type="entry name" value="Peptidase_S9A"/>
</dbReference>
<evidence type="ECO:0000256" key="5">
    <source>
        <dbReference type="ARBA" id="ARBA00022801"/>
    </source>
</evidence>
<keyword evidence="4 7" id="KW-0645">Protease</keyword>
<evidence type="ECO:0000256" key="3">
    <source>
        <dbReference type="ARBA" id="ARBA00016310"/>
    </source>
</evidence>
<evidence type="ECO:0000259" key="8">
    <source>
        <dbReference type="Pfam" id="PF00326"/>
    </source>
</evidence>
<dbReference type="SUPFAM" id="SSF53474">
    <property type="entry name" value="alpha/beta-Hydrolases"/>
    <property type="match status" value="1"/>
</dbReference>
<evidence type="ECO:0000256" key="4">
    <source>
        <dbReference type="ARBA" id="ARBA00022670"/>
    </source>
</evidence>
<sequence length="724" mass="83704">MEVAETYCATSQTKVEQKTVNKNAYISMEPVVYPRIRRNELLFDEYFNTKVPDPYRWLEESHSPEVKAYVNAQCQLTDSFLRRNDNRDRIEKKLQELSNYDQYACPIKRGTTYFWCEKVNKMRYNVLYKSVNLLHESHVLLNPADLEIDEEKKLISYNISSHGKYLCFELHNTRNKKSAFHFWNCASGKPLPDQLSGLPLSSMTWSPDESGIFYTAHSVHPDENSSFSNTSPRGLYLNFHRLGTAQSEDLMCFRWDSRMPNVFSEVTYCGNYLVVSELCSGTKDYRVYYMALSDLARKEMWLAPIFIDQPARYKYVTNEGRKFVFLTDLNAPMNRLIRIDLDNNSWSEWEEVVPHNPESKLEQVVSVQNRFFIVNCLEQGKSTVYIYDQNTGQRIREVPIPVGHVTEMTTEHDSSKFYVRFNSYNVPCEILQYNLEDENMTEIVFRKATVPGWESEDFVVKQVFYTSTDGTNVPMFLAHRKDLIMNSAAPCKLTAFGGFGLANVPSYSGSNLLFMRHFGGVLAVAGIRGGGEYGQRWHNAARKEIKQNSFDDLIAGAEYLIQNDYTCAEKLFVEGRENGGLVALVSAIQRPELFSAVVADNPLCDMLRYFKFSSTARWLDEYGNPYHENLFRNLLSYSPVHNCQRLREKGNRIPAFLIVTDPKASRVEPVHSFKISAGLQFEADQRRGKPVLNWIRTNGSKDVLQQYCDIWAIVQLYLSLRWIE</sequence>
<evidence type="ECO:0000313" key="11">
    <source>
        <dbReference type="Proteomes" id="UP000230066"/>
    </source>
</evidence>
<keyword evidence="5 7" id="KW-0378">Hydrolase</keyword>
<evidence type="ECO:0000256" key="2">
    <source>
        <dbReference type="ARBA" id="ARBA00005228"/>
    </source>
</evidence>
<evidence type="ECO:0000259" key="9">
    <source>
        <dbReference type="Pfam" id="PF02897"/>
    </source>
</evidence>
<accession>A0A4E0RER5</accession>
<dbReference type="Gene3D" id="2.130.10.120">
    <property type="entry name" value="Prolyl oligopeptidase, N-terminal domain"/>
    <property type="match status" value="1"/>
</dbReference>
<evidence type="ECO:0000256" key="7">
    <source>
        <dbReference type="RuleBase" id="RU368024"/>
    </source>
</evidence>
<dbReference type="PRINTS" id="PR00862">
    <property type="entry name" value="PROLIGOPTASE"/>
</dbReference>
<dbReference type="Pfam" id="PF02897">
    <property type="entry name" value="Peptidase_S9_N"/>
    <property type="match status" value="1"/>
</dbReference>
<comment type="catalytic activity">
    <reaction evidence="1">
        <text>Hydrolysis of Pro-|-Xaa &gt;&gt; Ala-|-Xaa in oligopeptides.</text>
        <dbReference type="EC" id="3.4.21.26"/>
    </reaction>
</comment>
<comment type="caution">
    <text evidence="10">The sequence shown here is derived from an EMBL/GenBank/DDBJ whole genome shotgun (WGS) entry which is preliminary data.</text>
</comment>
<evidence type="ECO:0000256" key="6">
    <source>
        <dbReference type="ARBA" id="ARBA00022825"/>
    </source>
</evidence>
<dbReference type="EMBL" id="JXXN02001447">
    <property type="protein sequence ID" value="THD24754.1"/>
    <property type="molecule type" value="Genomic_DNA"/>
</dbReference>
<dbReference type="Proteomes" id="UP000230066">
    <property type="component" value="Unassembled WGS sequence"/>
</dbReference>
<proteinExistence type="inferred from homology"/>
<dbReference type="GO" id="GO:0070012">
    <property type="term" value="F:oligopeptidase activity"/>
    <property type="evidence" value="ECO:0007669"/>
    <property type="project" value="TreeGrafter"/>
</dbReference>
<comment type="similarity">
    <text evidence="2 7">Belongs to the peptidase S9A family.</text>
</comment>
<dbReference type="EC" id="3.4.21.-" evidence="7"/>
<dbReference type="AlphaFoldDB" id="A0A4E0RER5"/>
<dbReference type="GO" id="GO:0004252">
    <property type="term" value="F:serine-type endopeptidase activity"/>
    <property type="evidence" value="ECO:0007669"/>
    <property type="project" value="UniProtKB-UniRule"/>
</dbReference>
<evidence type="ECO:0000313" key="10">
    <source>
        <dbReference type="EMBL" id="THD24754.1"/>
    </source>
</evidence>
<protein>
    <recommendedName>
        <fullName evidence="3 7">Prolyl endopeptidase</fullName>
        <ecNumber evidence="7">3.4.21.-</ecNumber>
    </recommendedName>
</protein>
<dbReference type="GO" id="GO:0005829">
    <property type="term" value="C:cytosol"/>
    <property type="evidence" value="ECO:0007669"/>
    <property type="project" value="TreeGrafter"/>
</dbReference>
<dbReference type="InterPro" id="IPR001375">
    <property type="entry name" value="Peptidase_S9_cat"/>
</dbReference>
<dbReference type="PANTHER" id="PTHR42881:SF2">
    <property type="entry name" value="PROLYL ENDOPEPTIDASE"/>
    <property type="match status" value="1"/>
</dbReference>
<keyword evidence="6 7" id="KW-0720">Serine protease</keyword>